<evidence type="ECO:0000256" key="8">
    <source>
        <dbReference type="ARBA" id="ARBA00022741"/>
    </source>
</evidence>
<evidence type="ECO:0000313" key="15">
    <source>
        <dbReference type="Proteomes" id="UP001241110"/>
    </source>
</evidence>
<feature type="binding site" evidence="13">
    <location>
        <begin position="51"/>
        <end position="58"/>
    </location>
    <ligand>
        <name>ATP</name>
        <dbReference type="ChEBI" id="CHEBI:30616"/>
    </ligand>
</feature>
<keyword evidence="7 13" id="KW-0808">Transferase</keyword>
<evidence type="ECO:0000256" key="2">
    <source>
        <dbReference type="ARBA" id="ARBA00004870"/>
    </source>
</evidence>
<dbReference type="RefSeq" id="WP_313977041.1">
    <property type="nucleotide sequence ID" value="NZ_JASJOS010000003.1"/>
</dbReference>
<dbReference type="GO" id="GO:0009029">
    <property type="term" value="F:lipid-A 4'-kinase activity"/>
    <property type="evidence" value="ECO:0007669"/>
    <property type="project" value="UniProtKB-UniRule"/>
</dbReference>
<dbReference type="EC" id="2.7.1.130" evidence="3 13"/>
<dbReference type="SUPFAM" id="SSF52540">
    <property type="entry name" value="P-loop containing nucleoside triphosphate hydrolases"/>
    <property type="match status" value="1"/>
</dbReference>
<name>A0AAE3QNP5_9BACT</name>
<protein>
    <recommendedName>
        <fullName evidence="4 13">Tetraacyldisaccharide 4'-kinase</fullName>
        <ecNumber evidence="3 13">2.7.1.130</ecNumber>
    </recommendedName>
    <alternativeName>
        <fullName evidence="12 13">Lipid A 4'-kinase</fullName>
    </alternativeName>
</protein>
<keyword evidence="9 13" id="KW-0418">Kinase</keyword>
<reference evidence="14" key="1">
    <citation type="submission" date="2023-05" db="EMBL/GenBank/DDBJ databases">
        <authorList>
            <person name="Zhang X."/>
        </authorList>
    </citation>
    <scope>NUCLEOTIDE SEQUENCE</scope>
    <source>
        <strain evidence="14">YF14B1</strain>
    </source>
</reference>
<dbReference type="NCBIfam" id="TIGR00682">
    <property type="entry name" value="lpxK"/>
    <property type="match status" value="1"/>
</dbReference>
<comment type="similarity">
    <text evidence="13">Belongs to the LpxK family.</text>
</comment>
<evidence type="ECO:0000256" key="12">
    <source>
        <dbReference type="ARBA" id="ARBA00029757"/>
    </source>
</evidence>
<dbReference type="GO" id="GO:0009245">
    <property type="term" value="P:lipid A biosynthetic process"/>
    <property type="evidence" value="ECO:0007669"/>
    <property type="project" value="UniProtKB-UniRule"/>
</dbReference>
<dbReference type="PANTHER" id="PTHR42724:SF1">
    <property type="entry name" value="TETRAACYLDISACCHARIDE 4'-KINASE, MITOCHONDRIAL-RELATED"/>
    <property type="match status" value="1"/>
</dbReference>
<evidence type="ECO:0000256" key="4">
    <source>
        <dbReference type="ARBA" id="ARBA00016436"/>
    </source>
</evidence>
<evidence type="ECO:0000256" key="11">
    <source>
        <dbReference type="ARBA" id="ARBA00023098"/>
    </source>
</evidence>
<dbReference type="EMBL" id="JASJOS010000003">
    <property type="protein sequence ID" value="MDJ1480400.1"/>
    <property type="molecule type" value="Genomic_DNA"/>
</dbReference>
<proteinExistence type="inferred from homology"/>
<dbReference type="GO" id="GO:0005886">
    <property type="term" value="C:plasma membrane"/>
    <property type="evidence" value="ECO:0007669"/>
    <property type="project" value="TreeGrafter"/>
</dbReference>
<keyword evidence="6 13" id="KW-0441">Lipid A biosynthesis</keyword>
<dbReference type="GO" id="GO:0009244">
    <property type="term" value="P:lipopolysaccharide core region biosynthetic process"/>
    <property type="evidence" value="ECO:0007669"/>
    <property type="project" value="TreeGrafter"/>
</dbReference>
<dbReference type="PANTHER" id="PTHR42724">
    <property type="entry name" value="TETRAACYLDISACCHARIDE 4'-KINASE"/>
    <property type="match status" value="1"/>
</dbReference>
<keyword evidence="11 13" id="KW-0443">Lipid metabolism</keyword>
<keyword evidence="10 13" id="KW-0067">ATP-binding</keyword>
<evidence type="ECO:0000256" key="6">
    <source>
        <dbReference type="ARBA" id="ARBA00022556"/>
    </source>
</evidence>
<evidence type="ECO:0000256" key="3">
    <source>
        <dbReference type="ARBA" id="ARBA00012071"/>
    </source>
</evidence>
<organism evidence="14 15">
    <name type="scientific">Xanthocytophaga flava</name>
    <dbReference type="NCBI Taxonomy" id="3048013"/>
    <lineage>
        <taxon>Bacteria</taxon>
        <taxon>Pseudomonadati</taxon>
        <taxon>Bacteroidota</taxon>
        <taxon>Cytophagia</taxon>
        <taxon>Cytophagales</taxon>
        <taxon>Rhodocytophagaceae</taxon>
        <taxon>Xanthocytophaga</taxon>
    </lineage>
</organism>
<keyword evidence="8 13" id="KW-0547">Nucleotide-binding</keyword>
<comment type="pathway">
    <text evidence="2 13">Glycolipid biosynthesis; lipid IV(A) biosynthesis; lipid IV(A) from (3R)-3-hydroxytetradecanoyl-[acyl-carrier-protein] and UDP-N-acetyl-alpha-D-glucosamine: step 6/6.</text>
</comment>
<evidence type="ECO:0000256" key="5">
    <source>
        <dbReference type="ARBA" id="ARBA00022516"/>
    </source>
</evidence>
<dbReference type="GO" id="GO:0005524">
    <property type="term" value="F:ATP binding"/>
    <property type="evidence" value="ECO:0007669"/>
    <property type="project" value="UniProtKB-UniRule"/>
</dbReference>
<dbReference type="HAMAP" id="MF_00409">
    <property type="entry name" value="LpxK"/>
    <property type="match status" value="1"/>
</dbReference>
<evidence type="ECO:0000256" key="10">
    <source>
        <dbReference type="ARBA" id="ARBA00022840"/>
    </source>
</evidence>
<evidence type="ECO:0000256" key="13">
    <source>
        <dbReference type="HAMAP-Rule" id="MF_00409"/>
    </source>
</evidence>
<sequence>MKKLFVLLRWLLFPVACIYATVTTLRNWLYSKGIFRSHSFPVPTIVVGNLTVGGTGKTPHTEYLIRLLKDTHTLITLSRGYGRKTKGFLIADENTKPQQIGDEPMQFFRKFGKEITVTVGEDRVAAIGKIYRRIKQTVRNTQHRVLNSPLILLDDAFQHRPVKPSFSILLTDYNRLFYNDLLLPTGNLRETRIGARRADVVIVSKCPPDLPDSVRQQISSKIRKYAKLTTPVFFSSIQYSAPLPFSEFSRNTFSDQLILVSGIAQSHILEEYVKNHFDCKAHLDFKDHYDYTQADITTIQAACQKAGVSTVLTTEKDFVKLSQLELPPEISFFYLPIEIYFLFEEKESFNQLIVN</sequence>
<comment type="function">
    <text evidence="1 13">Transfers the gamma-phosphate of ATP to the 4'-position of a tetraacyldisaccharide 1-phosphate intermediate (termed DS-1-P) to form tetraacyldisaccharide 1,4'-bis-phosphate (lipid IVA).</text>
</comment>
<gene>
    <name evidence="13 14" type="primary">lpxK</name>
    <name evidence="14" type="ORF">QNI16_07890</name>
</gene>
<comment type="caution">
    <text evidence="14">The sequence shown here is derived from an EMBL/GenBank/DDBJ whole genome shotgun (WGS) entry which is preliminary data.</text>
</comment>
<dbReference type="InterPro" id="IPR003758">
    <property type="entry name" value="LpxK"/>
</dbReference>
<evidence type="ECO:0000256" key="9">
    <source>
        <dbReference type="ARBA" id="ARBA00022777"/>
    </source>
</evidence>
<accession>A0AAE3QNP5</accession>
<evidence type="ECO:0000256" key="1">
    <source>
        <dbReference type="ARBA" id="ARBA00002274"/>
    </source>
</evidence>
<keyword evidence="5 13" id="KW-0444">Lipid biosynthesis</keyword>
<evidence type="ECO:0000256" key="7">
    <source>
        <dbReference type="ARBA" id="ARBA00022679"/>
    </source>
</evidence>
<dbReference type="Proteomes" id="UP001241110">
    <property type="component" value="Unassembled WGS sequence"/>
</dbReference>
<dbReference type="AlphaFoldDB" id="A0AAE3QNP5"/>
<dbReference type="Pfam" id="PF02606">
    <property type="entry name" value="LpxK"/>
    <property type="match status" value="1"/>
</dbReference>
<evidence type="ECO:0000313" key="14">
    <source>
        <dbReference type="EMBL" id="MDJ1480400.1"/>
    </source>
</evidence>
<dbReference type="InterPro" id="IPR027417">
    <property type="entry name" value="P-loop_NTPase"/>
</dbReference>
<comment type="catalytic activity">
    <reaction evidence="13">
        <text>a lipid A disaccharide + ATP = a lipid IVA + ADP + H(+)</text>
        <dbReference type="Rhea" id="RHEA:67840"/>
        <dbReference type="ChEBI" id="CHEBI:15378"/>
        <dbReference type="ChEBI" id="CHEBI:30616"/>
        <dbReference type="ChEBI" id="CHEBI:176343"/>
        <dbReference type="ChEBI" id="CHEBI:176425"/>
        <dbReference type="ChEBI" id="CHEBI:456216"/>
        <dbReference type="EC" id="2.7.1.130"/>
    </reaction>
</comment>